<evidence type="ECO:0008006" key="4">
    <source>
        <dbReference type="Google" id="ProtNLM"/>
    </source>
</evidence>
<organism evidence="2 3">
    <name type="scientific">Aurantibacter aestuarii</name>
    <dbReference type="NCBI Taxonomy" id="1266046"/>
    <lineage>
        <taxon>Bacteria</taxon>
        <taxon>Pseudomonadati</taxon>
        <taxon>Bacteroidota</taxon>
        <taxon>Flavobacteriia</taxon>
        <taxon>Flavobacteriales</taxon>
        <taxon>Flavobacteriaceae</taxon>
        <taxon>Aurantibacter</taxon>
    </lineage>
</organism>
<evidence type="ECO:0000256" key="1">
    <source>
        <dbReference type="SAM" id="Phobius"/>
    </source>
</evidence>
<keyword evidence="1" id="KW-0812">Transmembrane</keyword>
<feature type="transmembrane region" description="Helical" evidence="1">
    <location>
        <begin position="43"/>
        <end position="65"/>
    </location>
</feature>
<gene>
    <name evidence="2" type="ORF">C7H52_12045</name>
</gene>
<name>A0A2T1N578_9FLAO</name>
<keyword evidence="1" id="KW-0472">Membrane</keyword>
<sequence>MSVFENLHNTTDKATDLGEKYIKTSRQYFRLKIFQQVSFSISLFAKLFAIGSLLFIAFLFLAIYSALAIGSLFNNPAYGFLIVAGIFILLGLLMYLLRKSLETLVIRTLSEKFFN</sequence>
<protein>
    <recommendedName>
        <fullName evidence="4">Competence protein</fullName>
    </recommendedName>
</protein>
<feature type="transmembrane region" description="Helical" evidence="1">
    <location>
        <begin position="77"/>
        <end position="97"/>
    </location>
</feature>
<dbReference type="OrthoDB" id="1202744at2"/>
<keyword evidence="1" id="KW-1133">Transmembrane helix</keyword>
<dbReference type="Proteomes" id="UP000238426">
    <property type="component" value="Unassembled WGS sequence"/>
</dbReference>
<dbReference type="AlphaFoldDB" id="A0A2T1N578"/>
<reference evidence="2 3" key="1">
    <citation type="submission" date="2018-03" db="EMBL/GenBank/DDBJ databases">
        <title>Mesoflavibacter sp. HG37 and Mesoflavibacter sp. HG96 sp.nov., two marine bacteria isolated from seawater of Western Pacific Ocean.</title>
        <authorList>
            <person name="Cheng H."/>
            <person name="Wu Y.-H."/>
            <person name="Guo L.-L."/>
            <person name="Xu X.-W."/>
        </authorList>
    </citation>
    <scope>NUCLEOTIDE SEQUENCE [LARGE SCALE GENOMIC DNA]</scope>
    <source>
        <strain evidence="2 3">KCTC 32269</strain>
    </source>
</reference>
<keyword evidence="3" id="KW-1185">Reference proteome</keyword>
<evidence type="ECO:0000313" key="3">
    <source>
        <dbReference type="Proteomes" id="UP000238426"/>
    </source>
</evidence>
<dbReference type="EMBL" id="PXOQ01000015">
    <property type="protein sequence ID" value="PSG86414.1"/>
    <property type="molecule type" value="Genomic_DNA"/>
</dbReference>
<comment type="caution">
    <text evidence="2">The sequence shown here is derived from an EMBL/GenBank/DDBJ whole genome shotgun (WGS) entry which is preliminary data.</text>
</comment>
<evidence type="ECO:0000313" key="2">
    <source>
        <dbReference type="EMBL" id="PSG86414.1"/>
    </source>
</evidence>
<dbReference type="RefSeq" id="WP_106464153.1">
    <property type="nucleotide sequence ID" value="NZ_PXOQ01000015.1"/>
</dbReference>
<accession>A0A2T1N578</accession>
<proteinExistence type="predicted"/>